<reference evidence="2 3" key="1">
    <citation type="journal article" date="2016" name="Nat. Commun.">
        <title>Thousands of microbial genomes shed light on interconnected biogeochemical processes in an aquifer system.</title>
        <authorList>
            <person name="Anantharaman K."/>
            <person name="Brown C.T."/>
            <person name="Hug L.A."/>
            <person name="Sharon I."/>
            <person name="Castelle C.J."/>
            <person name="Probst A.J."/>
            <person name="Thomas B.C."/>
            <person name="Singh A."/>
            <person name="Wilkins M.J."/>
            <person name="Karaoz U."/>
            <person name="Brodie E.L."/>
            <person name="Williams K.H."/>
            <person name="Hubbard S.S."/>
            <person name="Banfield J.F."/>
        </authorList>
    </citation>
    <scope>NUCLEOTIDE SEQUENCE [LARGE SCALE GENOMIC DNA]</scope>
</reference>
<protein>
    <submittedName>
        <fullName evidence="2">Uncharacterized protein</fullName>
    </submittedName>
</protein>
<name>A0A1F5YUY0_9BACT</name>
<evidence type="ECO:0000256" key="1">
    <source>
        <dbReference type="SAM" id="MobiDB-lite"/>
    </source>
</evidence>
<evidence type="ECO:0000313" key="3">
    <source>
        <dbReference type="Proteomes" id="UP000176665"/>
    </source>
</evidence>
<dbReference type="Proteomes" id="UP000176665">
    <property type="component" value="Unassembled WGS sequence"/>
</dbReference>
<accession>A0A1F5YUY0</accession>
<feature type="compositionally biased region" description="Low complexity" evidence="1">
    <location>
        <begin position="17"/>
        <end position="33"/>
    </location>
</feature>
<dbReference type="STRING" id="1798371.A2W14_05655"/>
<feature type="region of interest" description="Disordered" evidence="1">
    <location>
        <begin position="1"/>
        <end position="48"/>
    </location>
</feature>
<comment type="caution">
    <text evidence="2">The sequence shown here is derived from an EMBL/GenBank/DDBJ whole genome shotgun (WGS) entry which is preliminary data.</text>
</comment>
<evidence type="ECO:0000313" key="2">
    <source>
        <dbReference type="EMBL" id="OGG03925.1"/>
    </source>
</evidence>
<feature type="compositionally biased region" description="Polar residues" evidence="1">
    <location>
        <begin position="1"/>
        <end position="12"/>
    </location>
</feature>
<gene>
    <name evidence="2" type="ORF">A2W14_05655</name>
</gene>
<proteinExistence type="predicted"/>
<dbReference type="EMBL" id="MFJA01000011">
    <property type="protein sequence ID" value="OGG03925.1"/>
    <property type="molecule type" value="Genomic_DNA"/>
</dbReference>
<dbReference type="AlphaFoldDB" id="A0A1F5YUY0"/>
<organism evidence="2 3">
    <name type="scientific">Candidatus Gottesmanbacteria bacterium RBG_16_37_8</name>
    <dbReference type="NCBI Taxonomy" id="1798371"/>
    <lineage>
        <taxon>Bacteria</taxon>
        <taxon>Candidatus Gottesmaniibacteriota</taxon>
    </lineage>
</organism>
<sequence length="154" mass="16266">MPAQSANTTSSADPKFPTSTPSSQPANAPAQASVSIHGKEAESTPVIKGEISASESQEFEIPKEVASVGVREIKGTIELPPDVKRLGVAPSGSQTPVVSLPTVSLPLTDDKILQGVNAPLTSAFKWLAVWCIKKLQKAHLVLKNIHGKIIRVKN</sequence>